<keyword evidence="1" id="KW-0378">Hydrolase</keyword>
<dbReference type="InterPro" id="IPR005754">
    <property type="entry name" value="Sortase"/>
</dbReference>
<sequence>MKKILVFIGVGVLALGIALAAVFAIPAMSGSAVIAERGVRNQRLAEIPEIVMNPEQNEKIGTLYMPKFDVEVPLIYGYNAEYMDQYFDEVGLEAWNNFPGQNNKLYINGHRHLAFQNLKNIEIGDTIILKMPYGEFTYEVYKEPQVVLANDSEAVKFYTEDHDTEFKPQILRLQTCYPFEAGSTLDHRYLVDLKLVESKYVYQ</sequence>
<organism evidence="3 4">
    <name type="scientific">Culicoidibacter larvae</name>
    <dbReference type="NCBI Taxonomy" id="2579976"/>
    <lineage>
        <taxon>Bacteria</taxon>
        <taxon>Bacillati</taxon>
        <taxon>Bacillota</taxon>
        <taxon>Culicoidibacteria</taxon>
        <taxon>Culicoidibacterales</taxon>
        <taxon>Culicoidibacteraceae</taxon>
        <taxon>Culicoidibacter</taxon>
    </lineage>
</organism>
<evidence type="ECO:0000256" key="1">
    <source>
        <dbReference type="ARBA" id="ARBA00022801"/>
    </source>
</evidence>
<feature type="active site" description="Proton donor/acceptor" evidence="2">
    <location>
        <position position="110"/>
    </location>
</feature>
<dbReference type="OrthoDB" id="165822at2"/>
<dbReference type="AlphaFoldDB" id="A0A5R8QG19"/>
<dbReference type="Pfam" id="PF04203">
    <property type="entry name" value="Sortase"/>
    <property type="match status" value="1"/>
</dbReference>
<evidence type="ECO:0000313" key="4">
    <source>
        <dbReference type="Proteomes" id="UP000306912"/>
    </source>
</evidence>
<dbReference type="InParanoid" id="A0A5R8QG19"/>
<dbReference type="RefSeq" id="WP_138190630.1">
    <property type="nucleotide sequence ID" value="NZ_VBWP01000003.1"/>
</dbReference>
<protein>
    <submittedName>
        <fullName evidence="3">Sortase</fullName>
    </submittedName>
</protein>
<keyword evidence="4" id="KW-1185">Reference proteome</keyword>
<dbReference type="InterPro" id="IPR023365">
    <property type="entry name" value="Sortase_dom-sf"/>
</dbReference>
<comment type="caution">
    <text evidence="3">The sequence shown here is derived from an EMBL/GenBank/DDBJ whole genome shotgun (WGS) entry which is preliminary data.</text>
</comment>
<dbReference type="EMBL" id="VBWP01000003">
    <property type="protein sequence ID" value="TLG75423.1"/>
    <property type="molecule type" value="Genomic_DNA"/>
</dbReference>
<gene>
    <name evidence="3" type="ORF">FEZ08_05070</name>
</gene>
<dbReference type="Proteomes" id="UP000306912">
    <property type="component" value="Unassembled WGS sequence"/>
</dbReference>
<feature type="active site" description="Acyl-thioester intermediate" evidence="2">
    <location>
        <position position="176"/>
    </location>
</feature>
<dbReference type="GO" id="GO:0016787">
    <property type="term" value="F:hydrolase activity"/>
    <property type="evidence" value="ECO:0007669"/>
    <property type="project" value="UniProtKB-KW"/>
</dbReference>
<evidence type="ECO:0000313" key="3">
    <source>
        <dbReference type="EMBL" id="TLG75423.1"/>
    </source>
</evidence>
<name>A0A5R8QG19_9FIRM</name>
<dbReference type="SUPFAM" id="SSF63817">
    <property type="entry name" value="Sortase"/>
    <property type="match status" value="1"/>
</dbReference>
<dbReference type="NCBIfam" id="TIGR01076">
    <property type="entry name" value="sortase_fam"/>
    <property type="match status" value="1"/>
</dbReference>
<proteinExistence type="predicted"/>
<reference evidence="3 4" key="1">
    <citation type="submission" date="2019-05" db="EMBL/GenBank/DDBJ databases">
        <title>Culicoidintestinum kansasii gen. nov., sp. nov. from the gastrointestinal tract of the biting midge, Culicoides sonorensis.</title>
        <authorList>
            <person name="Neupane S."/>
            <person name="Ghosh A."/>
            <person name="Gunther S."/>
            <person name="Martin K."/>
            <person name="Zurek L."/>
        </authorList>
    </citation>
    <scope>NUCLEOTIDE SEQUENCE [LARGE SCALE GENOMIC DNA]</scope>
    <source>
        <strain evidence="3 4">CS-1</strain>
    </source>
</reference>
<accession>A0A5R8QG19</accession>
<evidence type="ECO:0000256" key="2">
    <source>
        <dbReference type="PIRSR" id="PIRSR605754-1"/>
    </source>
</evidence>
<dbReference type="Gene3D" id="2.40.260.10">
    <property type="entry name" value="Sortase"/>
    <property type="match status" value="1"/>
</dbReference>